<gene>
    <name evidence="2" type="ORF">BDV23DRAFT_187448</name>
</gene>
<sequence>MKLRPELPPKTLPQGTIQCQELYNFHGNRVFSSTTANGLTVALYIKPTEGFARSEADMLHYVSLQPGITAPKVLGCYDVPRDLIAMVTDLLEGESLDTVWYSKTKTEQKSINAQLEEQIWLFRKYTQPYTGRVGRQETLNFYFYDRLHFNFMWPFGSEEELDCLGQVRSSTERNIWGRLLPGTRAEQKFVLTHEDLAARNFMMKDGKITGIEDWGV</sequence>
<dbReference type="PANTHER" id="PTHR21310:SF15">
    <property type="entry name" value="AMINOGLYCOSIDE PHOSPHOTRANSFERASE DOMAIN-CONTAINING PROTEIN"/>
    <property type="match status" value="1"/>
</dbReference>
<dbReference type="EMBL" id="ML735315">
    <property type="protein sequence ID" value="KAE8386245.1"/>
    <property type="molecule type" value="Genomic_DNA"/>
</dbReference>
<dbReference type="Gene3D" id="3.30.200.150">
    <property type="match status" value="1"/>
</dbReference>
<dbReference type="Proteomes" id="UP000326877">
    <property type="component" value="Unassembled WGS sequence"/>
</dbReference>
<protein>
    <submittedName>
        <fullName evidence="2">Kinase-like domain-containing protein</fullName>
    </submittedName>
</protein>
<keyword evidence="2" id="KW-0808">Transferase</keyword>
<accession>A0A5N7BWN3</accession>
<dbReference type="SUPFAM" id="SSF56112">
    <property type="entry name" value="Protein kinase-like (PK-like)"/>
    <property type="match status" value="1"/>
</dbReference>
<feature type="domain" description="Aminoglycoside phosphotransferase" evidence="1">
    <location>
        <begin position="28"/>
        <end position="215"/>
    </location>
</feature>
<dbReference type="InterPro" id="IPR002575">
    <property type="entry name" value="Aminoglycoside_PTrfase"/>
</dbReference>
<dbReference type="InterPro" id="IPR011009">
    <property type="entry name" value="Kinase-like_dom_sf"/>
</dbReference>
<dbReference type="InterPro" id="IPR051678">
    <property type="entry name" value="AGP_Transferase"/>
</dbReference>
<reference evidence="2" key="1">
    <citation type="submission" date="2019-04" db="EMBL/GenBank/DDBJ databases">
        <title>Friends and foes A comparative genomics studyof 23 Aspergillus species from section Flavi.</title>
        <authorList>
            <consortium name="DOE Joint Genome Institute"/>
            <person name="Kjaerbolling I."/>
            <person name="Vesth T."/>
            <person name="Frisvad J.C."/>
            <person name="Nybo J.L."/>
            <person name="Theobald S."/>
            <person name="Kildgaard S."/>
            <person name="Isbrandt T."/>
            <person name="Kuo A."/>
            <person name="Sato A."/>
            <person name="Lyhne E.K."/>
            <person name="Kogle M.E."/>
            <person name="Wiebenga A."/>
            <person name="Kun R.S."/>
            <person name="Lubbers R.J."/>
            <person name="Makela M.R."/>
            <person name="Barry K."/>
            <person name="Chovatia M."/>
            <person name="Clum A."/>
            <person name="Daum C."/>
            <person name="Haridas S."/>
            <person name="He G."/>
            <person name="LaButti K."/>
            <person name="Lipzen A."/>
            <person name="Mondo S."/>
            <person name="Riley R."/>
            <person name="Salamov A."/>
            <person name="Simmons B.A."/>
            <person name="Magnuson J.K."/>
            <person name="Henrissat B."/>
            <person name="Mortensen U.H."/>
            <person name="Larsen T.O."/>
            <person name="Devries R.P."/>
            <person name="Grigoriev I.V."/>
            <person name="Machida M."/>
            <person name="Baker S.E."/>
            <person name="Andersen M.R."/>
        </authorList>
    </citation>
    <scope>NUCLEOTIDE SEQUENCE [LARGE SCALE GENOMIC DNA]</scope>
    <source>
        <strain evidence="2">IBT 14317</strain>
    </source>
</reference>
<organism evidence="2">
    <name type="scientific">Petromyces alliaceus</name>
    <name type="common">Aspergillus alliaceus</name>
    <dbReference type="NCBI Taxonomy" id="209559"/>
    <lineage>
        <taxon>Eukaryota</taxon>
        <taxon>Fungi</taxon>
        <taxon>Dikarya</taxon>
        <taxon>Ascomycota</taxon>
        <taxon>Pezizomycotina</taxon>
        <taxon>Eurotiomycetes</taxon>
        <taxon>Eurotiomycetidae</taxon>
        <taxon>Eurotiales</taxon>
        <taxon>Aspergillaceae</taxon>
        <taxon>Aspergillus</taxon>
        <taxon>Aspergillus subgen. Circumdati</taxon>
    </lineage>
</organism>
<keyword evidence="2" id="KW-0418">Kinase</keyword>
<dbReference type="OrthoDB" id="8300194at2759"/>
<evidence type="ECO:0000313" key="2">
    <source>
        <dbReference type="EMBL" id="KAE8386245.1"/>
    </source>
</evidence>
<dbReference type="AlphaFoldDB" id="A0A5N7BWN3"/>
<evidence type="ECO:0000259" key="1">
    <source>
        <dbReference type="Pfam" id="PF01636"/>
    </source>
</evidence>
<dbReference type="Pfam" id="PF01636">
    <property type="entry name" value="APH"/>
    <property type="match status" value="1"/>
</dbReference>
<dbReference type="Gene3D" id="3.90.1200.10">
    <property type="match status" value="1"/>
</dbReference>
<dbReference type="GO" id="GO:0016301">
    <property type="term" value="F:kinase activity"/>
    <property type="evidence" value="ECO:0007669"/>
    <property type="project" value="UniProtKB-KW"/>
</dbReference>
<dbReference type="PANTHER" id="PTHR21310">
    <property type="entry name" value="AMINOGLYCOSIDE PHOSPHOTRANSFERASE-RELATED-RELATED"/>
    <property type="match status" value="1"/>
</dbReference>
<name>A0A5N7BWN3_PETAA</name>
<proteinExistence type="predicted"/>